<dbReference type="AlphaFoldDB" id="A0A838BC95"/>
<protein>
    <submittedName>
        <fullName evidence="1">Glycosyltransferase</fullName>
    </submittedName>
</protein>
<reference evidence="1 2" key="1">
    <citation type="submission" date="2020-07" db="EMBL/GenBank/DDBJ databases">
        <title>Definition of the novel symbiovar canariense within Mesorhizobium novociceri, a new species of genus Mesorhizobium nodulating Cicer canariense in the Caldera de Taburiente National Park (La Palma, Canary Islands).</title>
        <authorList>
            <person name="Leon-Barrios M."/>
            <person name="Perez-Yepez J."/>
            <person name="Flores-Felix J.D."/>
            <person name="Ramirez-Baena M.H."/>
            <person name="Pulido-Suarez L."/>
            <person name="Igual J.M."/>
            <person name="Velazquez E."/>
            <person name="Peix A."/>
        </authorList>
    </citation>
    <scope>NUCLEOTIDE SEQUENCE [LARGE SCALE GENOMIC DNA]</scope>
    <source>
        <strain evidence="1 2">CCANP35</strain>
    </source>
</reference>
<proteinExistence type="predicted"/>
<evidence type="ECO:0000313" key="1">
    <source>
        <dbReference type="EMBL" id="MBA1143204.1"/>
    </source>
</evidence>
<keyword evidence="2" id="KW-1185">Reference proteome</keyword>
<accession>A0A838BC95</accession>
<dbReference type="PANTHER" id="PTHR12526:SF595">
    <property type="entry name" value="BLL5217 PROTEIN"/>
    <property type="match status" value="1"/>
</dbReference>
<evidence type="ECO:0000313" key="2">
    <source>
        <dbReference type="Proteomes" id="UP000558284"/>
    </source>
</evidence>
<keyword evidence="1" id="KW-0808">Transferase</keyword>
<dbReference type="GO" id="GO:0016740">
    <property type="term" value="F:transferase activity"/>
    <property type="evidence" value="ECO:0007669"/>
    <property type="project" value="UniProtKB-KW"/>
</dbReference>
<sequence>MRVTLVLKGVIPCRGYGGIQRQVEWLATELVRLGHHVVVIAGPGSSHSLFEVRHASTDAECRAAIPHDTQIVHTHSWPVEVPFPTLNTQRGFMPDQPMPVANWSFISANHAHQHGRKTFVYNGFPVDDYRLSAAKGDRLLFLAGIARSSKGLNRAVDLAKKFDFGLDIAGGSRWKLLGRSQTRREGLFFKSLGSRYHFHGIVDGEPKLRLLGEARAFLNPIAWEEPFGNAPVEAMLCGTPVLTTPRGALPETVDADSGRFFETDDEFAAAFEAVADLTPQQCRESAATRFPIQKAARSYLDLYARILDGEALP</sequence>
<dbReference type="Gene3D" id="3.40.50.2000">
    <property type="entry name" value="Glycogen Phosphorylase B"/>
    <property type="match status" value="2"/>
</dbReference>
<dbReference type="SUPFAM" id="SSF53756">
    <property type="entry name" value="UDP-Glycosyltransferase/glycogen phosphorylase"/>
    <property type="match status" value="1"/>
</dbReference>
<dbReference type="Proteomes" id="UP000558284">
    <property type="component" value="Unassembled WGS sequence"/>
</dbReference>
<comment type="caution">
    <text evidence="1">The sequence shown here is derived from an EMBL/GenBank/DDBJ whole genome shotgun (WGS) entry which is preliminary data.</text>
</comment>
<dbReference type="RefSeq" id="WP_181060235.1">
    <property type="nucleotide sequence ID" value="NZ_JACDTY010000013.1"/>
</dbReference>
<dbReference type="Pfam" id="PF13692">
    <property type="entry name" value="Glyco_trans_1_4"/>
    <property type="match status" value="1"/>
</dbReference>
<dbReference type="EMBL" id="JACDTY010000013">
    <property type="protein sequence ID" value="MBA1143204.1"/>
    <property type="molecule type" value="Genomic_DNA"/>
</dbReference>
<gene>
    <name evidence="1" type="ORF">H0241_23570</name>
</gene>
<dbReference type="PANTHER" id="PTHR12526">
    <property type="entry name" value="GLYCOSYLTRANSFERASE"/>
    <property type="match status" value="1"/>
</dbReference>
<organism evidence="1 2">
    <name type="scientific">Mesorhizobium neociceri</name>
    <dbReference type="NCBI Taxonomy" id="1307853"/>
    <lineage>
        <taxon>Bacteria</taxon>
        <taxon>Pseudomonadati</taxon>
        <taxon>Pseudomonadota</taxon>
        <taxon>Alphaproteobacteria</taxon>
        <taxon>Hyphomicrobiales</taxon>
        <taxon>Phyllobacteriaceae</taxon>
        <taxon>Mesorhizobium</taxon>
    </lineage>
</organism>
<name>A0A838BC95_9HYPH</name>